<sequence>MSSNRNIVCAVVLCVVGMSFTGCRNRCQPNYYPYQQQPYANQYGYNTAPNYGQQYGAAGGRSQVIPPPGTGTLNIPSIARNNPFGVNQNRGLLNTGGNAPTPANGASQFNQQNGWQSVGGNTANPASNPNPNNNQSNATQPTSGTTTLGSNSTANPAATGQESAAPASARSVLVQNTQAPANQGYGDSYVRSPDYSTTAVNETYDRTRLPATDASAVRAPSQYYARASGVQVAQLPGQGMSGYQQPYYSGTFSVPSGQYNAASGMVQTGNATNAVFAANTNAVVQGQSTASYDPYNNTRSADWRNRDTSGTFQ</sequence>
<reference evidence="2 3" key="1">
    <citation type="submission" date="2019-08" db="EMBL/GenBank/DDBJ databases">
        <title>Deep-cultivation of Planctomycetes and their phenomic and genomic characterization uncovers novel biology.</title>
        <authorList>
            <person name="Wiegand S."/>
            <person name="Jogler M."/>
            <person name="Boedeker C."/>
            <person name="Pinto D."/>
            <person name="Vollmers J."/>
            <person name="Rivas-Marin E."/>
            <person name="Kohn T."/>
            <person name="Peeters S.H."/>
            <person name="Heuer A."/>
            <person name="Rast P."/>
            <person name="Oberbeckmann S."/>
            <person name="Bunk B."/>
            <person name="Jeske O."/>
            <person name="Meyerdierks A."/>
            <person name="Storesund J.E."/>
            <person name="Kallscheuer N."/>
            <person name="Luecker S."/>
            <person name="Lage O.M."/>
            <person name="Pohl T."/>
            <person name="Merkel B.J."/>
            <person name="Hornburger P."/>
            <person name="Mueller R.-W."/>
            <person name="Bruemmer F."/>
            <person name="Labrenz M."/>
            <person name="Spormann A.M."/>
            <person name="Op den Camp H."/>
            <person name="Overmann J."/>
            <person name="Amann R."/>
            <person name="Jetten M.S.M."/>
            <person name="Mascher T."/>
            <person name="Medema M.H."/>
            <person name="Devos D.P."/>
            <person name="Kaster A.-K."/>
            <person name="Ovreas L."/>
            <person name="Rohde M."/>
            <person name="Galperin M.Y."/>
            <person name="Jogler C."/>
        </authorList>
    </citation>
    <scope>NUCLEOTIDE SEQUENCE [LARGE SCALE GENOMIC DNA]</scope>
    <source>
        <strain evidence="2 3">FC18</strain>
    </source>
</reference>
<dbReference type="Proteomes" id="UP000322214">
    <property type="component" value="Chromosome"/>
</dbReference>
<feature type="compositionally biased region" description="Low complexity" evidence="1">
    <location>
        <begin position="121"/>
        <end position="153"/>
    </location>
</feature>
<feature type="compositionally biased region" description="Polar residues" evidence="1">
    <location>
        <begin position="84"/>
        <end position="98"/>
    </location>
</feature>
<feature type="region of interest" description="Disordered" evidence="1">
    <location>
        <begin position="78"/>
        <end position="169"/>
    </location>
</feature>
<evidence type="ECO:0000313" key="3">
    <source>
        <dbReference type="Proteomes" id="UP000322214"/>
    </source>
</evidence>
<proteinExistence type="predicted"/>
<dbReference type="PROSITE" id="PS51257">
    <property type="entry name" value="PROKAR_LIPOPROTEIN"/>
    <property type="match status" value="1"/>
</dbReference>
<name>A0A5B9PHI9_9BACT</name>
<dbReference type="KEGG" id="mff:MFFC18_22210"/>
<evidence type="ECO:0000313" key="2">
    <source>
        <dbReference type="EMBL" id="QEG22341.1"/>
    </source>
</evidence>
<evidence type="ECO:0000256" key="1">
    <source>
        <dbReference type="SAM" id="MobiDB-lite"/>
    </source>
</evidence>
<feature type="compositionally biased region" description="Polar residues" evidence="1">
    <location>
        <begin position="104"/>
        <end position="120"/>
    </location>
</feature>
<feature type="region of interest" description="Disordered" evidence="1">
    <location>
        <begin position="286"/>
        <end position="313"/>
    </location>
</feature>
<accession>A0A5B9PHI9</accession>
<protein>
    <submittedName>
        <fullName evidence="2">Uncharacterized protein</fullName>
    </submittedName>
</protein>
<organism evidence="2 3">
    <name type="scientific">Mariniblastus fucicola</name>
    <dbReference type="NCBI Taxonomy" id="980251"/>
    <lineage>
        <taxon>Bacteria</taxon>
        <taxon>Pseudomonadati</taxon>
        <taxon>Planctomycetota</taxon>
        <taxon>Planctomycetia</taxon>
        <taxon>Pirellulales</taxon>
        <taxon>Pirellulaceae</taxon>
        <taxon>Mariniblastus</taxon>
    </lineage>
</organism>
<dbReference type="EMBL" id="CP042912">
    <property type="protein sequence ID" value="QEG22341.1"/>
    <property type="molecule type" value="Genomic_DNA"/>
</dbReference>
<dbReference type="AlphaFoldDB" id="A0A5B9PHI9"/>
<dbReference type="RefSeq" id="WP_075081553.1">
    <property type="nucleotide sequence ID" value="NZ_CP042912.1"/>
</dbReference>
<dbReference type="STRING" id="980251.GCA_001642875_00086"/>
<gene>
    <name evidence="2" type="ORF">MFFC18_22210</name>
</gene>
<keyword evidence="3" id="KW-1185">Reference proteome</keyword>
<feature type="compositionally biased region" description="Polar residues" evidence="1">
    <location>
        <begin position="286"/>
        <end position="300"/>
    </location>
</feature>